<sequence length="194" mass="20824">MRVYVIFGGDGLATDRFFDEVSHPPVTETVRVKPEGAADDLTESEWPQVERFVRRNDAIPAEAVEISEADRAAIVSAPQFHRWGRTQLTAMAIPASTLAVPPIADRQFARALAPAGSITEAEVEAWVGPGEIPAAMEAALSLIPDAGGQRFGARMMLRGATTFERCHPLTEQLGALLGYDAAALDALWTRAAAL</sequence>
<organism evidence="1 2">
    <name type="scientific">Methylorubrum extorquens (strain CM4 / NCIMB 13688)</name>
    <name type="common">Methylobacterium extorquens</name>
    <dbReference type="NCBI Taxonomy" id="440085"/>
    <lineage>
        <taxon>Bacteria</taxon>
        <taxon>Pseudomonadati</taxon>
        <taxon>Pseudomonadota</taxon>
        <taxon>Alphaproteobacteria</taxon>
        <taxon>Hyphomicrobiales</taxon>
        <taxon>Methylobacteriaceae</taxon>
        <taxon>Methylorubrum</taxon>
    </lineage>
</organism>
<protein>
    <submittedName>
        <fullName evidence="1">Uncharacterized protein</fullName>
    </submittedName>
</protein>
<evidence type="ECO:0000313" key="2">
    <source>
        <dbReference type="Proteomes" id="UP000002385"/>
    </source>
</evidence>
<gene>
    <name evidence="1" type="ordered locus">Mchl_3836</name>
</gene>
<dbReference type="KEGG" id="mch:Mchl_3836"/>
<dbReference type="AlphaFoldDB" id="B7KXQ0"/>
<dbReference type="Proteomes" id="UP000002385">
    <property type="component" value="Chromosome"/>
</dbReference>
<dbReference type="RefSeq" id="WP_015951850.1">
    <property type="nucleotide sequence ID" value="NC_011757.1"/>
</dbReference>
<proteinExistence type="predicted"/>
<dbReference type="EMBL" id="CP001298">
    <property type="protein sequence ID" value="ACK84652.1"/>
    <property type="molecule type" value="Genomic_DNA"/>
</dbReference>
<accession>B7KXQ0</accession>
<reference evidence="1 2" key="2">
    <citation type="journal article" date="2012" name="J. Bacteriol.">
        <title>Complete genome sequences of six strains of the genus Methylobacterium.</title>
        <authorList>
            <person name="Marx C.J."/>
            <person name="Bringel F."/>
            <person name="Chistoserdova L."/>
            <person name="Moulin L."/>
            <person name="Farhan Ul Haque M."/>
            <person name="Fleischman D.E."/>
            <person name="Gruffaz C."/>
            <person name="Jourand P."/>
            <person name="Knief C."/>
            <person name="Lee M.C."/>
            <person name="Muller E.E."/>
            <person name="Nadalig T."/>
            <person name="Peyraud R."/>
            <person name="Roselli S."/>
            <person name="Russ L."/>
            <person name="Goodwin L.A."/>
            <person name="Ivanova N."/>
            <person name="Kyrpides N."/>
            <person name="Lajus A."/>
            <person name="Land M.L."/>
            <person name="Medigue C."/>
            <person name="Mikhailova N."/>
            <person name="Nolan M."/>
            <person name="Woyke T."/>
            <person name="Stolyar S."/>
            <person name="Vorholt J.A."/>
            <person name="Vuilleumier S."/>
        </authorList>
    </citation>
    <scope>NUCLEOTIDE SEQUENCE [LARGE SCALE GENOMIC DNA]</scope>
    <source>
        <strain evidence="2">CM4 / NCIMB 13688</strain>
    </source>
</reference>
<evidence type="ECO:0000313" key="1">
    <source>
        <dbReference type="EMBL" id="ACK84652.1"/>
    </source>
</evidence>
<dbReference type="HOGENOM" id="CLU_1401036_0_0_5"/>
<reference evidence="2" key="1">
    <citation type="submission" date="2008-12" db="EMBL/GenBank/DDBJ databases">
        <title>Complete sequence of chromosome of Methylobacterium chloromethanicum CM4.</title>
        <authorList>
            <consortium name="US DOE Joint Genome Institute"/>
            <person name="Lucas S."/>
            <person name="Copeland A."/>
            <person name="Lapidus A."/>
            <person name="Glavina del Rio T."/>
            <person name="Dalin E."/>
            <person name="Tice H."/>
            <person name="Bruce D."/>
            <person name="Goodwin L."/>
            <person name="Pitluck S."/>
            <person name="Chertkov O."/>
            <person name="Brettin T."/>
            <person name="Detter J.C."/>
            <person name="Han C."/>
            <person name="Larimer F."/>
            <person name="Land M."/>
            <person name="Hauser L."/>
            <person name="Kyrpides N."/>
            <person name="Mikhailova N."/>
            <person name="Marx C."/>
            <person name="Richardson P."/>
        </authorList>
    </citation>
    <scope>NUCLEOTIDE SEQUENCE [LARGE SCALE GENOMIC DNA]</scope>
    <source>
        <strain evidence="2">CM4 / NCIMB 13688</strain>
    </source>
</reference>
<name>B7KXQ0_METC4</name>